<dbReference type="Pfam" id="PF01648">
    <property type="entry name" value="ACPS"/>
    <property type="match status" value="1"/>
</dbReference>
<feature type="transmembrane region" description="Helical" evidence="3">
    <location>
        <begin position="20"/>
        <end position="38"/>
    </location>
</feature>
<comment type="caution">
    <text evidence="5">The sequence shown here is derived from an EMBL/GenBank/DDBJ whole genome shotgun (WGS) entry which is preliminary data.</text>
</comment>
<dbReference type="InterPro" id="IPR008278">
    <property type="entry name" value="4-PPantetheinyl_Trfase_dom"/>
</dbReference>
<dbReference type="InterPro" id="IPR050559">
    <property type="entry name" value="P-Pant_transferase_sf"/>
</dbReference>
<proteinExistence type="inferred from homology"/>
<evidence type="ECO:0000259" key="4">
    <source>
        <dbReference type="Pfam" id="PF01648"/>
    </source>
</evidence>
<evidence type="ECO:0000256" key="1">
    <source>
        <dbReference type="ARBA" id="ARBA00010990"/>
    </source>
</evidence>
<dbReference type="GO" id="GO:0000287">
    <property type="term" value="F:magnesium ion binding"/>
    <property type="evidence" value="ECO:0007669"/>
    <property type="project" value="InterPro"/>
</dbReference>
<evidence type="ECO:0000256" key="3">
    <source>
        <dbReference type="SAM" id="Phobius"/>
    </source>
</evidence>
<dbReference type="GO" id="GO:0019878">
    <property type="term" value="P:lysine biosynthetic process via aminoadipic acid"/>
    <property type="evidence" value="ECO:0007669"/>
    <property type="project" value="TreeGrafter"/>
</dbReference>
<dbReference type="AlphaFoldDB" id="A0A412TQQ3"/>
<dbReference type="GO" id="GO:0008897">
    <property type="term" value="F:holo-[acyl-carrier-protein] synthase activity"/>
    <property type="evidence" value="ECO:0007669"/>
    <property type="project" value="InterPro"/>
</dbReference>
<keyword evidence="3" id="KW-0472">Membrane</keyword>
<gene>
    <name evidence="5" type="ORF">DWW57_10665</name>
</gene>
<evidence type="ECO:0000313" key="5">
    <source>
        <dbReference type="EMBL" id="RGU55960.1"/>
    </source>
</evidence>
<dbReference type="GO" id="GO:0005829">
    <property type="term" value="C:cytosol"/>
    <property type="evidence" value="ECO:0007669"/>
    <property type="project" value="TreeGrafter"/>
</dbReference>
<keyword evidence="3" id="KW-1133">Transmembrane helix</keyword>
<dbReference type="PANTHER" id="PTHR12215:SF10">
    <property type="entry name" value="L-AMINOADIPATE-SEMIALDEHYDE DEHYDROGENASE-PHOSPHOPANTETHEINYL TRANSFERASE"/>
    <property type="match status" value="1"/>
</dbReference>
<dbReference type="PANTHER" id="PTHR12215">
    <property type="entry name" value="PHOSPHOPANTETHEINE TRANSFERASE"/>
    <property type="match status" value="1"/>
</dbReference>
<comment type="similarity">
    <text evidence="1">Belongs to the P-Pant transferase superfamily. Gsp/Sfp/HetI/AcpT family.</text>
</comment>
<dbReference type="InterPro" id="IPR037143">
    <property type="entry name" value="4-PPantetheinyl_Trfase_dom_sf"/>
</dbReference>
<protein>
    <recommendedName>
        <fullName evidence="4">4'-phosphopantetheinyl transferase domain-containing protein</fullName>
    </recommendedName>
</protein>
<reference evidence="5 6" key="1">
    <citation type="submission" date="2018-08" db="EMBL/GenBank/DDBJ databases">
        <title>A genome reference for cultivated species of the human gut microbiota.</title>
        <authorList>
            <person name="Zou Y."/>
            <person name="Xue W."/>
            <person name="Luo G."/>
        </authorList>
    </citation>
    <scope>NUCLEOTIDE SEQUENCE [LARGE SCALE GENOMIC DNA]</scope>
    <source>
        <strain evidence="5 6">AF16-14</strain>
    </source>
</reference>
<dbReference type="EMBL" id="QRYC01000013">
    <property type="protein sequence ID" value="RGU55960.1"/>
    <property type="molecule type" value="Genomic_DNA"/>
</dbReference>
<evidence type="ECO:0000256" key="2">
    <source>
        <dbReference type="ARBA" id="ARBA00022679"/>
    </source>
</evidence>
<feature type="domain" description="4'-phosphopantetheinyl transferase" evidence="4">
    <location>
        <begin position="143"/>
        <end position="221"/>
    </location>
</feature>
<accession>A0A412TQQ3</accession>
<dbReference type="Gene3D" id="3.90.470.20">
    <property type="entry name" value="4'-phosphopantetheinyl transferase domain"/>
    <property type="match status" value="2"/>
</dbReference>
<keyword evidence="3" id="KW-0812">Transmembrane</keyword>
<dbReference type="SUPFAM" id="SSF56214">
    <property type="entry name" value="4'-phosphopantetheinyl transferase"/>
    <property type="match status" value="2"/>
</dbReference>
<dbReference type="Proteomes" id="UP000284243">
    <property type="component" value="Unassembled WGS sequence"/>
</dbReference>
<sequence>MNETLNFQGTVLSNLKDFNNFTIFFLQAYRIFVIFISTDMLKIYYLRISDFQHLSEDELFPLVGEDTVRKVTGYKNPGVRRTKLLGEGMIRRLLFRLWGLHKEDYLIRIGEHGKPLVESRFTVWYNLSHSGDYIVAAFSHLEVGIDIEQKRKARMEVARRFFHPAEIQCLQNLAGDAQDELFFRYWSVKESFLKYTGSGLSSPLSGFEVRFDGHRPRIFQSENLRNLSISACPVDPAYKCFVCAETTEEPGIFPFLVPDLFLPDE</sequence>
<keyword evidence="2" id="KW-0808">Transferase</keyword>
<name>A0A412TQQ3_9BACT</name>
<organism evidence="5 6">
    <name type="scientific">Odoribacter splanchnicus</name>
    <dbReference type="NCBI Taxonomy" id="28118"/>
    <lineage>
        <taxon>Bacteria</taxon>
        <taxon>Pseudomonadati</taxon>
        <taxon>Bacteroidota</taxon>
        <taxon>Bacteroidia</taxon>
        <taxon>Bacteroidales</taxon>
        <taxon>Odoribacteraceae</taxon>
        <taxon>Odoribacter</taxon>
    </lineage>
</organism>
<evidence type="ECO:0000313" key="6">
    <source>
        <dbReference type="Proteomes" id="UP000284243"/>
    </source>
</evidence>